<reference evidence="2 3" key="1">
    <citation type="submission" date="2020-02" db="EMBL/GenBank/DDBJ databases">
        <title>Genome sequence of strain CCNWXJ40-4.</title>
        <authorList>
            <person name="Gao J."/>
            <person name="Sun J."/>
        </authorList>
    </citation>
    <scope>NUCLEOTIDE SEQUENCE [LARGE SCALE GENOMIC DNA]</scope>
    <source>
        <strain evidence="2 3">CCNWXJ 40-4</strain>
    </source>
</reference>
<dbReference type="Proteomes" id="UP001642900">
    <property type="component" value="Unassembled WGS sequence"/>
</dbReference>
<evidence type="ECO:0000313" key="2">
    <source>
        <dbReference type="EMBL" id="NGO55605.1"/>
    </source>
</evidence>
<evidence type="ECO:0000313" key="3">
    <source>
        <dbReference type="Proteomes" id="UP001642900"/>
    </source>
</evidence>
<dbReference type="EMBL" id="JAAKZF010000111">
    <property type="protein sequence ID" value="NGO55605.1"/>
    <property type="molecule type" value="Genomic_DNA"/>
</dbReference>
<protein>
    <submittedName>
        <fullName evidence="2">DUF1344 domain-containing protein</fullName>
    </submittedName>
</protein>
<keyword evidence="1" id="KW-0732">Signal</keyword>
<sequence length="80" mass="7962">MKKILATTIASLAFIGAAYAATVEGVVQSVDPATRTVTLEDGTAVVAAEDIAIDALAPGAKVKVTLEDGTSNATAIEAAM</sequence>
<organism evidence="2 3">
    <name type="scientific">Allomesorhizobium camelthorni</name>
    <dbReference type="NCBI Taxonomy" id="475069"/>
    <lineage>
        <taxon>Bacteria</taxon>
        <taxon>Pseudomonadati</taxon>
        <taxon>Pseudomonadota</taxon>
        <taxon>Alphaproteobacteria</taxon>
        <taxon>Hyphomicrobiales</taxon>
        <taxon>Phyllobacteriaceae</taxon>
        <taxon>Allomesorhizobium</taxon>
    </lineage>
</organism>
<dbReference type="Pfam" id="PF07076">
    <property type="entry name" value="DUF1344"/>
    <property type="match status" value="1"/>
</dbReference>
<dbReference type="RefSeq" id="WP_165033956.1">
    <property type="nucleotide sequence ID" value="NZ_JAAKZF010000111.1"/>
</dbReference>
<proteinExistence type="predicted"/>
<accession>A0A6G4WLB2</accession>
<comment type="caution">
    <text evidence="2">The sequence shown here is derived from an EMBL/GenBank/DDBJ whole genome shotgun (WGS) entry which is preliminary data.</text>
</comment>
<evidence type="ECO:0000256" key="1">
    <source>
        <dbReference type="SAM" id="SignalP"/>
    </source>
</evidence>
<dbReference type="AlphaFoldDB" id="A0A6G4WLB2"/>
<feature type="signal peptide" evidence="1">
    <location>
        <begin position="1"/>
        <end position="20"/>
    </location>
</feature>
<feature type="chain" id="PRO_5026264174" evidence="1">
    <location>
        <begin position="21"/>
        <end position="80"/>
    </location>
</feature>
<dbReference type="InterPro" id="IPR009780">
    <property type="entry name" value="DUF1344"/>
</dbReference>
<keyword evidence="3" id="KW-1185">Reference proteome</keyword>
<gene>
    <name evidence="2" type="ORF">G6N73_31980</name>
</gene>
<name>A0A6G4WLB2_9HYPH</name>